<dbReference type="EMBL" id="ML208388">
    <property type="protein sequence ID" value="TFK67002.1"/>
    <property type="molecule type" value="Genomic_DNA"/>
</dbReference>
<evidence type="ECO:0000313" key="1">
    <source>
        <dbReference type="EMBL" id="TFK67002.1"/>
    </source>
</evidence>
<accession>A0ACD3AN13</accession>
<evidence type="ECO:0000313" key="2">
    <source>
        <dbReference type="Proteomes" id="UP000308600"/>
    </source>
</evidence>
<sequence length="161" mass="18462">MANLVASTCSGLALDDLEELDTSGSDMYLHWRFFPSTPFCWLQNLRKIIVRGRFSRSFIQYAETRTKEYDEAIQSSEPGKNLDLDLDLILENLNYSRDDGVIALGHLRDYLERRNALGFRLSKLEIITRDPLEEGLKVTFEHLVGTFVGMVRKELDGDIVT</sequence>
<reference evidence="1 2" key="1">
    <citation type="journal article" date="2019" name="Nat. Ecol. Evol.">
        <title>Megaphylogeny resolves global patterns of mushroom evolution.</title>
        <authorList>
            <person name="Varga T."/>
            <person name="Krizsan K."/>
            <person name="Foldi C."/>
            <person name="Dima B."/>
            <person name="Sanchez-Garcia M."/>
            <person name="Sanchez-Ramirez S."/>
            <person name="Szollosi G.J."/>
            <person name="Szarkandi J.G."/>
            <person name="Papp V."/>
            <person name="Albert L."/>
            <person name="Andreopoulos W."/>
            <person name="Angelini C."/>
            <person name="Antonin V."/>
            <person name="Barry K.W."/>
            <person name="Bougher N.L."/>
            <person name="Buchanan P."/>
            <person name="Buyck B."/>
            <person name="Bense V."/>
            <person name="Catcheside P."/>
            <person name="Chovatia M."/>
            <person name="Cooper J."/>
            <person name="Damon W."/>
            <person name="Desjardin D."/>
            <person name="Finy P."/>
            <person name="Geml J."/>
            <person name="Haridas S."/>
            <person name="Hughes K."/>
            <person name="Justo A."/>
            <person name="Karasinski D."/>
            <person name="Kautmanova I."/>
            <person name="Kiss B."/>
            <person name="Kocsube S."/>
            <person name="Kotiranta H."/>
            <person name="LaButti K.M."/>
            <person name="Lechner B.E."/>
            <person name="Liimatainen K."/>
            <person name="Lipzen A."/>
            <person name="Lukacs Z."/>
            <person name="Mihaltcheva S."/>
            <person name="Morgado L.N."/>
            <person name="Niskanen T."/>
            <person name="Noordeloos M.E."/>
            <person name="Ohm R.A."/>
            <person name="Ortiz-Santana B."/>
            <person name="Ovrebo C."/>
            <person name="Racz N."/>
            <person name="Riley R."/>
            <person name="Savchenko A."/>
            <person name="Shiryaev A."/>
            <person name="Soop K."/>
            <person name="Spirin V."/>
            <person name="Szebenyi C."/>
            <person name="Tomsovsky M."/>
            <person name="Tulloss R.E."/>
            <person name="Uehling J."/>
            <person name="Grigoriev I.V."/>
            <person name="Vagvolgyi C."/>
            <person name="Papp T."/>
            <person name="Martin F.M."/>
            <person name="Miettinen O."/>
            <person name="Hibbett D.S."/>
            <person name="Nagy L.G."/>
        </authorList>
    </citation>
    <scope>NUCLEOTIDE SEQUENCE [LARGE SCALE GENOMIC DNA]</scope>
    <source>
        <strain evidence="1 2">NL-1719</strain>
    </source>
</reference>
<gene>
    <name evidence="1" type="ORF">BDN72DRAFT_859479</name>
</gene>
<keyword evidence="2" id="KW-1185">Reference proteome</keyword>
<organism evidence="1 2">
    <name type="scientific">Pluteus cervinus</name>
    <dbReference type="NCBI Taxonomy" id="181527"/>
    <lineage>
        <taxon>Eukaryota</taxon>
        <taxon>Fungi</taxon>
        <taxon>Dikarya</taxon>
        <taxon>Basidiomycota</taxon>
        <taxon>Agaricomycotina</taxon>
        <taxon>Agaricomycetes</taxon>
        <taxon>Agaricomycetidae</taxon>
        <taxon>Agaricales</taxon>
        <taxon>Pluteineae</taxon>
        <taxon>Pluteaceae</taxon>
        <taxon>Pluteus</taxon>
    </lineage>
</organism>
<protein>
    <submittedName>
        <fullName evidence="1">Uncharacterized protein</fullName>
    </submittedName>
</protein>
<proteinExistence type="predicted"/>
<dbReference type="Proteomes" id="UP000308600">
    <property type="component" value="Unassembled WGS sequence"/>
</dbReference>
<name>A0ACD3AN13_9AGAR</name>